<dbReference type="PANTHER" id="PTHR13219:SF6">
    <property type="entry name" value="TRANSMEMBRANE PROTEIN 94"/>
    <property type="match status" value="1"/>
</dbReference>
<feature type="region of interest" description="Disordered" evidence="1">
    <location>
        <begin position="860"/>
        <end position="917"/>
    </location>
</feature>
<evidence type="ECO:0000256" key="2">
    <source>
        <dbReference type="SAM" id="Phobius"/>
    </source>
</evidence>
<feature type="compositionally biased region" description="Polar residues" evidence="1">
    <location>
        <begin position="898"/>
        <end position="917"/>
    </location>
</feature>
<feature type="transmembrane region" description="Helical" evidence="2">
    <location>
        <begin position="293"/>
        <end position="315"/>
    </location>
</feature>
<gene>
    <name evidence="3" type="ORF">CLUMA_CG017819</name>
</gene>
<feature type="transmembrane region" description="Helical" evidence="2">
    <location>
        <begin position="1277"/>
        <end position="1294"/>
    </location>
</feature>
<keyword evidence="2" id="KW-1133">Transmembrane helix</keyword>
<dbReference type="InterPro" id="IPR039720">
    <property type="entry name" value="TMEM94"/>
</dbReference>
<proteinExistence type="predicted"/>
<feature type="transmembrane region" description="Helical" evidence="2">
    <location>
        <begin position="1205"/>
        <end position="1227"/>
    </location>
</feature>
<keyword evidence="4" id="KW-1185">Reference proteome</keyword>
<dbReference type="OrthoDB" id="5568754at2759"/>
<evidence type="ECO:0000256" key="1">
    <source>
        <dbReference type="SAM" id="MobiDB-lite"/>
    </source>
</evidence>
<sequence length="1296" mass="146983">MKVGEKENIGLSTADALKKLHDDIATVLENFQNRKNKKLPKDKNEILPSYSIFITLLVVIGLIYTSFYFTGVLLFLILVLNVVFVHREEKLKKTELKRKAEQLLEEINLSVILSKDWKSINYPHLYSPLSPCISLVWTYRDNELVNLPTALLVEGDHIVMRLGMHSPGSCSQLVKDCNSKTTKTRKFKLGDSYGLNSHPSEPLIKPKAVQPLPDIICMMEHTPYVDNLKASLEKFLDRPPTIHNRQRHILTNHYMQRYIFVLTLILILTTITLRAFDSYYIKGKVHHTTWYNIGVLNCVSSLISLLPLIFPLIWINLHHWGTARLETLLSIPQPLMHTEKLKSSPEMMDTPTSGDMDLPILPRRQVWCNYLSLLNGSCELLSRSTNIVQILGSISAFCCVDKKGILSWPNPTPEKVFFLTDSTTANSKSSSECSLESEISNEQSKVTAEVLDITHDQNSPFKLEFDDHEWKNYINSLKPLGLAILVNTCCEKTQFSYSKFCGHITASSLIDKNLVPATNRYATSDYDLCASFMHGRCLCELARQIGFQPQAKNIFNLEAQISSYRHLQPEVIRRDIRFTKSLHLASKIKVPFPHSLSVVVKEAQGGLQLLTQGTADIILDSCDDFWSGRDLRPLKEEERKRAQDFYQRNALTAYCTAFSYRPLRHGITGILAGPKSNDLLHQDEVAYLELPPESFDVARHNDNYQCDYEGHSLSHSISSDSLLFSDNKEESVNDVEGCFEMQCHQIFIGMVTMQYQAQTDIVQLIEKFERACIRFVHFSKENELRSRVFSEKMGLESGWNCHISLLAPEEQSTVSSPKHSRQLDGSPFVNIEMNAELDCEYSRLLPQSNFEASKALSSSAPCAISNPDATTNYQEKNEKDSRRSSLSKDSVIDGQPNEDMNNQSLSCTTDSSEQSATQMPYLSNRAKLPRGIKNIEPHIQNVDNVPLLVSLFTDCSPEATQEMLRIMQSHGEVCVVMGSSANANSNTNIFLQANCAIGCEPLYPQVCQNYPAYTESNIYNNKQLYLKHQPAKNWFEYSKSVTISPVYISRMLNSLPCSISVCRDDPISILGLIELARRFSIGLWNCVQFWCCSAVMFSILNLLSCAISLPPILSPDWSLYLMLFVVCPLAISLVRVEPNSEIMNRACGRKPSNSIDINTFLLILWFYGTKFIVSVIIIIIVYTFTVDHVFDFVDEEDENFLLDLNLARCFTVFALTLHLVVISSTFVHREHSLWSKNPISNVCWLVTSCTILIFHVLLLICQLTINNHNFNAMGNKWPVLFLLIISTFLIIAFAEL</sequence>
<reference evidence="3 4" key="1">
    <citation type="submission" date="2015-04" db="EMBL/GenBank/DDBJ databases">
        <authorList>
            <person name="Syromyatnikov M.Y."/>
            <person name="Popov V.N."/>
        </authorList>
    </citation>
    <scope>NUCLEOTIDE SEQUENCE [LARGE SCALE GENOMIC DNA]</scope>
</reference>
<feature type="transmembrane region" description="Helical" evidence="2">
    <location>
        <begin position="1239"/>
        <end position="1265"/>
    </location>
</feature>
<feature type="transmembrane region" description="Helical" evidence="2">
    <location>
        <begin position="258"/>
        <end position="281"/>
    </location>
</feature>
<accession>A0A1J1IX82</accession>
<evidence type="ECO:0000313" key="4">
    <source>
        <dbReference type="Proteomes" id="UP000183832"/>
    </source>
</evidence>
<dbReference type="STRING" id="568069.A0A1J1IX82"/>
<dbReference type="Proteomes" id="UP000183832">
    <property type="component" value="Unassembled WGS sequence"/>
</dbReference>
<dbReference type="EMBL" id="CVRI01000063">
    <property type="protein sequence ID" value="CRL04759.1"/>
    <property type="molecule type" value="Genomic_DNA"/>
</dbReference>
<dbReference type="Gene3D" id="1.20.1110.10">
    <property type="entry name" value="Calcium-transporting ATPase, transmembrane domain"/>
    <property type="match status" value="1"/>
</dbReference>
<protein>
    <submittedName>
        <fullName evidence="3">CLUMA_CG017819, isoform A</fullName>
    </submittedName>
</protein>
<keyword evidence="2" id="KW-0472">Membrane</keyword>
<dbReference type="PANTHER" id="PTHR13219">
    <property type="entry name" value="TRANSMEMBRANE PROTEIN 94"/>
    <property type="match status" value="1"/>
</dbReference>
<dbReference type="SUPFAM" id="SSF81665">
    <property type="entry name" value="Calcium ATPase, transmembrane domain M"/>
    <property type="match status" value="1"/>
</dbReference>
<dbReference type="InterPro" id="IPR023298">
    <property type="entry name" value="ATPase_P-typ_TM_dom_sf"/>
</dbReference>
<feature type="transmembrane region" description="Helical" evidence="2">
    <location>
        <begin position="50"/>
        <end position="83"/>
    </location>
</feature>
<feature type="transmembrane region" description="Helical" evidence="2">
    <location>
        <begin position="1087"/>
        <end position="1111"/>
    </location>
</feature>
<organism evidence="3 4">
    <name type="scientific">Clunio marinus</name>
    <dbReference type="NCBI Taxonomy" id="568069"/>
    <lineage>
        <taxon>Eukaryota</taxon>
        <taxon>Metazoa</taxon>
        <taxon>Ecdysozoa</taxon>
        <taxon>Arthropoda</taxon>
        <taxon>Hexapoda</taxon>
        <taxon>Insecta</taxon>
        <taxon>Pterygota</taxon>
        <taxon>Neoptera</taxon>
        <taxon>Endopterygota</taxon>
        <taxon>Diptera</taxon>
        <taxon>Nematocera</taxon>
        <taxon>Chironomoidea</taxon>
        <taxon>Chironomidae</taxon>
        <taxon>Clunio</taxon>
    </lineage>
</organism>
<name>A0A1J1IX82_9DIPT</name>
<feature type="transmembrane region" description="Helical" evidence="2">
    <location>
        <begin position="1157"/>
        <end position="1185"/>
    </location>
</feature>
<keyword evidence="2" id="KW-0812">Transmembrane</keyword>
<feature type="transmembrane region" description="Helical" evidence="2">
    <location>
        <begin position="1117"/>
        <end position="1136"/>
    </location>
</feature>
<evidence type="ECO:0000313" key="3">
    <source>
        <dbReference type="EMBL" id="CRL04759.1"/>
    </source>
</evidence>